<evidence type="ECO:0000313" key="2">
    <source>
        <dbReference type="Proteomes" id="UP000030686"/>
    </source>
</evidence>
<dbReference type="InterPro" id="IPR036291">
    <property type="entry name" value="NAD(P)-bd_dom_sf"/>
</dbReference>
<proteinExistence type="predicted"/>
<dbReference type="SUPFAM" id="SSF51735">
    <property type="entry name" value="NAD(P)-binding Rossmann-fold domains"/>
    <property type="match status" value="1"/>
</dbReference>
<protein>
    <submittedName>
        <fullName evidence="1">3-dehydroquinate synthase AroB</fullName>
    </submittedName>
</protein>
<name>W6QML7_PENRF</name>
<dbReference type="AlphaFoldDB" id="W6QML7"/>
<dbReference type="Proteomes" id="UP000030686">
    <property type="component" value="Unassembled WGS sequence"/>
</dbReference>
<accession>W6QML7</accession>
<dbReference type="Gene3D" id="3.40.50.720">
    <property type="entry name" value="NAD(P)-binding Rossmann-like Domain"/>
    <property type="match status" value="1"/>
</dbReference>
<reference evidence="1" key="1">
    <citation type="journal article" date="2014" name="Nat. Commun.">
        <title>Multiple recent horizontal transfers of a large genomic region in cheese making fungi.</title>
        <authorList>
            <person name="Cheeseman K."/>
            <person name="Ropars J."/>
            <person name="Renault P."/>
            <person name="Dupont J."/>
            <person name="Gouzy J."/>
            <person name="Branca A."/>
            <person name="Abraham A.L."/>
            <person name="Ceppi M."/>
            <person name="Conseiller E."/>
            <person name="Debuchy R."/>
            <person name="Malagnac F."/>
            <person name="Goarin A."/>
            <person name="Silar P."/>
            <person name="Lacoste S."/>
            <person name="Sallet E."/>
            <person name="Bensimon A."/>
            <person name="Giraud T."/>
            <person name="Brygoo Y."/>
        </authorList>
    </citation>
    <scope>NUCLEOTIDE SEQUENCE [LARGE SCALE GENOMIC DNA]</scope>
    <source>
        <strain evidence="1">FM164</strain>
    </source>
</reference>
<organism evidence="1 2">
    <name type="scientific">Penicillium roqueforti (strain FM164)</name>
    <dbReference type="NCBI Taxonomy" id="1365484"/>
    <lineage>
        <taxon>Eukaryota</taxon>
        <taxon>Fungi</taxon>
        <taxon>Dikarya</taxon>
        <taxon>Ascomycota</taxon>
        <taxon>Pezizomycotina</taxon>
        <taxon>Eurotiomycetes</taxon>
        <taxon>Eurotiomycetidae</taxon>
        <taxon>Eurotiales</taxon>
        <taxon>Aspergillaceae</taxon>
        <taxon>Penicillium</taxon>
    </lineage>
</organism>
<keyword evidence="2" id="KW-1185">Reference proteome</keyword>
<dbReference type="EMBL" id="HG792016">
    <property type="protein sequence ID" value="CDM30822.1"/>
    <property type="molecule type" value="Genomic_DNA"/>
</dbReference>
<dbReference type="OrthoDB" id="204377at2759"/>
<gene>
    <name evidence="1" type="ORF">PROQFM164_S02g000972</name>
</gene>
<dbReference type="STRING" id="1365484.W6QML7"/>
<sequence>MSYKPRKMPLLTAAQQNQGWDTVTGVEVLLTQAPDQFLLWMRLELPREIMEVTVVLIESRLL</sequence>
<evidence type="ECO:0000313" key="1">
    <source>
        <dbReference type="EMBL" id="CDM30822.1"/>
    </source>
</evidence>